<reference evidence="2 3" key="2">
    <citation type="journal article" date="2013" name="PLoS ONE">
        <title>INDIGO - INtegrated Data Warehouse of MIcrobial GenOmes with Examples from the Red Sea Extremophiles.</title>
        <authorList>
            <person name="Alam I."/>
            <person name="Antunes A."/>
            <person name="Kamau A.A."/>
            <person name="Ba Alawi W."/>
            <person name="Kalkatawi M."/>
            <person name="Stingl U."/>
            <person name="Bajic V.B."/>
        </authorList>
    </citation>
    <scope>NUCLEOTIDE SEQUENCE [LARGE SCALE GENOMIC DNA]</scope>
    <source>
        <strain evidence="2 3">SSD-17B</strain>
    </source>
</reference>
<accession>U2DTY6</accession>
<protein>
    <submittedName>
        <fullName evidence="2">Uncharacterized protein</fullName>
    </submittedName>
</protein>
<keyword evidence="1" id="KW-0472">Membrane</keyword>
<evidence type="ECO:0000313" key="3">
    <source>
        <dbReference type="Proteomes" id="UP000005707"/>
    </source>
</evidence>
<reference evidence="2 3" key="1">
    <citation type="journal article" date="2011" name="J. Bacteriol.">
        <title>Genome sequence of Haloplasma contractile, an unusual contractile bacterium from a deep-sea anoxic brine lake.</title>
        <authorList>
            <person name="Antunes A."/>
            <person name="Alam I."/>
            <person name="El Dorry H."/>
            <person name="Siam R."/>
            <person name="Robertson A."/>
            <person name="Bajic V.B."/>
            <person name="Stingl U."/>
        </authorList>
    </citation>
    <scope>NUCLEOTIDE SEQUENCE [LARGE SCALE GENOMIC DNA]</scope>
    <source>
        <strain evidence="2 3">SSD-17B</strain>
    </source>
</reference>
<name>U2DTY6_9MOLU</name>
<feature type="transmembrane region" description="Helical" evidence="1">
    <location>
        <begin position="22"/>
        <end position="43"/>
    </location>
</feature>
<dbReference type="EMBL" id="AFNU02000007">
    <property type="protein sequence ID" value="ERJ11917.1"/>
    <property type="molecule type" value="Genomic_DNA"/>
</dbReference>
<gene>
    <name evidence="2" type="ORF">HLPCO_002157</name>
</gene>
<proteinExistence type="predicted"/>
<dbReference type="RefSeq" id="WP_008827426.1">
    <property type="nucleotide sequence ID" value="NZ_AFNU02000007.1"/>
</dbReference>
<organism evidence="2 3">
    <name type="scientific">Haloplasma contractile SSD-17B</name>
    <dbReference type="NCBI Taxonomy" id="1033810"/>
    <lineage>
        <taxon>Bacteria</taxon>
        <taxon>Bacillati</taxon>
        <taxon>Mycoplasmatota</taxon>
        <taxon>Mollicutes</taxon>
        <taxon>Haloplasmatales</taxon>
        <taxon>Haloplasmataceae</taxon>
        <taxon>Haloplasma</taxon>
    </lineage>
</organism>
<sequence length="161" mass="18859">MEQLKNFYQDVWKIFEFLFENVYMALFIVAVLILLVEVMLMITRNTYSKLVKMIDESERIAIEKRIEEWGEMIINNVQQSCLEKKLKLTMYSFILPIFALALVAFSIYKLNMVTNLILFAVHLGAIILIVLIVLFIRKKKGKVKKHKSLIHTDEGTPEDDD</sequence>
<keyword evidence="3" id="KW-1185">Reference proteome</keyword>
<evidence type="ECO:0000313" key="2">
    <source>
        <dbReference type="EMBL" id="ERJ11917.1"/>
    </source>
</evidence>
<dbReference type="Proteomes" id="UP000005707">
    <property type="component" value="Unassembled WGS sequence"/>
</dbReference>
<dbReference type="AlphaFoldDB" id="U2DTY6"/>
<feature type="transmembrane region" description="Helical" evidence="1">
    <location>
        <begin position="88"/>
        <end position="110"/>
    </location>
</feature>
<keyword evidence="1" id="KW-1133">Transmembrane helix</keyword>
<keyword evidence="1" id="KW-0812">Transmembrane</keyword>
<feature type="transmembrane region" description="Helical" evidence="1">
    <location>
        <begin position="116"/>
        <end position="136"/>
    </location>
</feature>
<comment type="caution">
    <text evidence="2">The sequence shown here is derived from an EMBL/GenBank/DDBJ whole genome shotgun (WGS) entry which is preliminary data.</text>
</comment>
<dbReference type="InParanoid" id="U2DTY6"/>
<evidence type="ECO:0000256" key="1">
    <source>
        <dbReference type="SAM" id="Phobius"/>
    </source>
</evidence>